<accession>A0A168JKV6</accession>
<protein>
    <submittedName>
        <fullName evidence="1">Uncharacterized protein</fullName>
    </submittedName>
</protein>
<sequence length="153" mass="16877">MLADLVLQGHDAAALYIELGLAQKKAILDTLSNALDTSNTTIEYAFFGFTDTYCYDLRRNAVCASGSLIENGIDHWMKRVDSIDDIWHLVSKGSKIPNVLKISILNASSKRNGNLFLFDLLEPKFIELSSNTTTTVAGGANKNSIENCFDNLR</sequence>
<keyword evidence="2" id="KW-1185">Reference proteome</keyword>
<dbReference type="OrthoDB" id="2289818at2759"/>
<comment type="caution">
    <text evidence="1">The sequence shown here is derived from an EMBL/GenBank/DDBJ whole genome shotgun (WGS) entry which is preliminary data.</text>
</comment>
<dbReference type="VEuPathDB" id="FungiDB:MUCCIDRAFT_83072"/>
<dbReference type="EMBL" id="AMYB01000006">
    <property type="protein sequence ID" value="OAD01325.1"/>
    <property type="molecule type" value="Genomic_DNA"/>
</dbReference>
<organism evidence="1 2">
    <name type="scientific">Mucor lusitanicus CBS 277.49</name>
    <dbReference type="NCBI Taxonomy" id="747725"/>
    <lineage>
        <taxon>Eukaryota</taxon>
        <taxon>Fungi</taxon>
        <taxon>Fungi incertae sedis</taxon>
        <taxon>Mucoromycota</taxon>
        <taxon>Mucoromycotina</taxon>
        <taxon>Mucoromycetes</taxon>
        <taxon>Mucorales</taxon>
        <taxon>Mucorineae</taxon>
        <taxon>Mucoraceae</taxon>
        <taxon>Mucor</taxon>
    </lineage>
</organism>
<evidence type="ECO:0000313" key="2">
    <source>
        <dbReference type="Proteomes" id="UP000077051"/>
    </source>
</evidence>
<gene>
    <name evidence="1" type="ORF">MUCCIDRAFT_83072</name>
</gene>
<dbReference type="STRING" id="747725.A0A168JKV6"/>
<name>A0A168JKV6_MUCCL</name>
<evidence type="ECO:0000313" key="1">
    <source>
        <dbReference type="EMBL" id="OAD01325.1"/>
    </source>
</evidence>
<dbReference type="Proteomes" id="UP000077051">
    <property type="component" value="Unassembled WGS sequence"/>
</dbReference>
<dbReference type="AlphaFoldDB" id="A0A168JKV6"/>
<proteinExistence type="predicted"/>
<reference evidence="1 2" key="1">
    <citation type="submission" date="2015-06" db="EMBL/GenBank/DDBJ databases">
        <title>Expansion of signal transduction pathways in fungi by whole-genome duplication.</title>
        <authorList>
            <consortium name="DOE Joint Genome Institute"/>
            <person name="Corrochano L.M."/>
            <person name="Kuo A."/>
            <person name="Marcet-Houben M."/>
            <person name="Polaino S."/>
            <person name="Salamov A."/>
            <person name="Villalobos J.M."/>
            <person name="Alvarez M.I."/>
            <person name="Avalos J."/>
            <person name="Benito E.P."/>
            <person name="Benoit I."/>
            <person name="Burger G."/>
            <person name="Camino L.P."/>
            <person name="Canovas D."/>
            <person name="Cerda-Olmedo E."/>
            <person name="Cheng J.-F."/>
            <person name="Dominguez A."/>
            <person name="Elias M."/>
            <person name="Eslava A.P."/>
            <person name="Glaser F."/>
            <person name="Grimwood J."/>
            <person name="Gutierrez G."/>
            <person name="Heitman J."/>
            <person name="Henrissat B."/>
            <person name="Iturriaga E.A."/>
            <person name="Lang B.F."/>
            <person name="Lavin J.L."/>
            <person name="Lee S."/>
            <person name="Li W."/>
            <person name="Lindquist E."/>
            <person name="Lopez-Garcia S."/>
            <person name="Luque E.M."/>
            <person name="Marcos A.T."/>
            <person name="Martin J."/>
            <person name="Mccluskey K."/>
            <person name="Medina H.R."/>
            <person name="Miralles-Duran A."/>
            <person name="Miyazaki A."/>
            <person name="Munoz-Torres E."/>
            <person name="Oguiza J.A."/>
            <person name="Ohm R."/>
            <person name="Olmedo M."/>
            <person name="Orejas M."/>
            <person name="Ortiz-Castellanos L."/>
            <person name="Pisabarro A.G."/>
            <person name="Rodriguez-Romero J."/>
            <person name="Ruiz-Herrera J."/>
            <person name="Ruiz-Vazquez R."/>
            <person name="Sanz C."/>
            <person name="Schackwitz W."/>
            <person name="Schmutz J."/>
            <person name="Shahriari M."/>
            <person name="Shelest E."/>
            <person name="Silva-Franco F."/>
            <person name="Soanes D."/>
            <person name="Syed K."/>
            <person name="Tagua V.G."/>
            <person name="Talbot N.J."/>
            <person name="Thon M."/>
            <person name="De Vries R.P."/>
            <person name="Wiebenga A."/>
            <person name="Yadav J.S."/>
            <person name="Braun E.L."/>
            <person name="Baker S."/>
            <person name="Garre V."/>
            <person name="Horwitz B."/>
            <person name="Torres-Martinez S."/>
            <person name="Idnurm A."/>
            <person name="Herrera-Estrella A."/>
            <person name="Gabaldon T."/>
            <person name="Grigoriev I.V."/>
        </authorList>
    </citation>
    <scope>NUCLEOTIDE SEQUENCE [LARGE SCALE GENOMIC DNA]</scope>
    <source>
        <strain evidence="1 2">CBS 277.49</strain>
    </source>
</reference>